<keyword evidence="2" id="KW-1185">Reference proteome</keyword>
<dbReference type="WBParaSite" id="ACRNAN_scaffold681.g21400.t1">
    <property type="protein sequence ID" value="ACRNAN_scaffold681.g21400.t1"/>
    <property type="gene ID" value="ACRNAN_scaffold681.g21400"/>
</dbReference>
<accession>A0A914EB93</accession>
<sequence length="195" mass="22625">MKGTLSFIFILIIQISLDVVHAYPHVLLLPEPTQNSLRPTPTKRAFDRLDMSPFDFGAMAKRYVFENSDDDSLDRRKKAFDRLDESAFGFGLDRRKKAFDRLDESAFGFGLDRRKKAFDRLDESSFGFHTFKKRAFDRIDNGPFGFHKRSSAQQSTIDTTRAKRPFDRLDDSAFGLYKRSISEIAQEPNLTQFLY</sequence>
<protein>
    <submittedName>
        <fullName evidence="3">Uncharacterized protein</fullName>
    </submittedName>
</protein>
<evidence type="ECO:0000256" key="1">
    <source>
        <dbReference type="SAM" id="SignalP"/>
    </source>
</evidence>
<evidence type="ECO:0000313" key="3">
    <source>
        <dbReference type="WBParaSite" id="ACRNAN_scaffold681.g21400.t1"/>
    </source>
</evidence>
<dbReference type="Proteomes" id="UP000887540">
    <property type="component" value="Unplaced"/>
</dbReference>
<reference evidence="3" key="1">
    <citation type="submission" date="2022-11" db="UniProtKB">
        <authorList>
            <consortium name="WormBaseParasite"/>
        </authorList>
    </citation>
    <scope>IDENTIFICATION</scope>
</reference>
<evidence type="ECO:0000313" key="2">
    <source>
        <dbReference type="Proteomes" id="UP000887540"/>
    </source>
</evidence>
<feature type="chain" id="PRO_5037816863" evidence="1">
    <location>
        <begin position="23"/>
        <end position="195"/>
    </location>
</feature>
<name>A0A914EB93_9BILA</name>
<feature type="signal peptide" evidence="1">
    <location>
        <begin position="1"/>
        <end position="22"/>
    </location>
</feature>
<dbReference type="AlphaFoldDB" id="A0A914EB93"/>
<keyword evidence="1" id="KW-0732">Signal</keyword>
<proteinExistence type="predicted"/>
<organism evidence="2 3">
    <name type="scientific">Acrobeloides nanus</name>
    <dbReference type="NCBI Taxonomy" id="290746"/>
    <lineage>
        <taxon>Eukaryota</taxon>
        <taxon>Metazoa</taxon>
        <taxon>Ecdysozoa</taxon>
        <taxon>Nematoda</taxon>
        <taxon>Chromadorea</taxon>
        <taxon>Rhabditida</taxon>
        <taxon>Tylenchina</taxon>
        <taxon>Cephalobomorpha</taxon>
        <taxon>Cephaloboidea</taxon>
        <taxon>Cephalobidae</taxon>
        <taxon>Acrobeloides</taxon>
    </lineage>
</organism>